<dbReference type="InterPro" id="IPR036726">
    <property type="entry name" value="GTP1_OBG_dom_sf"/>
</dbReference>
<feature type="domain" description="Obg" evidence="12">
    <location>
        <begin position="1"/>
        <end position="157"/>
    </location>
</feature>
<feature type="binding site" evidence="9">
    <location>
        <position position="191"/>
    </location>
    <ligand>
        <name>Mg(2+)</name>
        <dbReference type="ChEBI" id="CHEBI:18420"/>
    </ligand>
</feature>
<dbReference type="InterPro" id="IPR045086">
    <property type="entry name" value="OBG_GTPase"/>
</dbReference>
<dbReference type="PANTHER" id="PTHR11702">
    <property type="entry name" value="DEVELOPMENTALLY REGULATED GTP-BINDING PROTEIN-RELATED"/>
    <property type="match status" value="1"/>
</dbReference>
<keyword evidence="6 9" id="KW-0378">Hydrolase</keyword>
<dbReference type="RefSeq" id="WP_154538752.1">
    <property type="nucleotide sequence ID" value="NZ_VULQ01000001.1"/>
</dbReference>
<keyword evidence="5 9" id="KW-0547">Nucleotide-binding</keyword>
<comment type="similarity">
    <text evidence="2 9">Belongs to the TRAFAC class OBG-HflX-like GTPase superfamily. OBG GTPase family.</text>
</comment>
<dbReference type="InterPro" id="IPR006073">
    <property type="entry name" value="GTP-bd"/>
</dbReference>
<gene>
    <name evidence="13" type="primary">obgE</name>
    <name evidence="9" type="synonym">obg</name>
    <name evidence="13" type="ORF">FYJ26_00335</name>
</gene>
<dbReference type="Gene3D" id="3.30.300.350">
    <property type="entry name" value="GTP-binding protein OBG, C-terminal domain"/>
    <property type="match status" value="1"/>
</dbReference>
<dbReference type="GO" id="GO:0005525">
    <property type="term" value="F:GTP binding"/>
    <property type="evidence" value="ECO:0007669"/>
    <property type="project" value="UniProtKB-UniRule"/>
</dbReference>
<comment type="subcellular location">
    <subcellularLocation>
        <location evidence="9">Cytoplasm</location>
    </subcellularLocation>
</comment>
<comment type="subunit">
    <text evidence="9">Monomer.</text>
</comment>
<evidence type="ECO:0000256" key="6">
    <source>
        <dbReference type="ARBA" id="ARBA00022801"/>
    </source>
</evidence>
<feature type="binding site" evidence="9">
    <location>
        <begin position="211"/>
        <end position="214"/>
    </location>
    <ligand>
        <name>GTP</name>
        <dbReference type="ChEBI" id="CHEBI:37565"/>
    </ligand>
</feature>
<accession>A0A6N7VPX2</accession>
<evidence type="ECO:0000259" key="11">
    <source>
        <dbReference type="PROSITE" id="PS51881"/>
    </source>
</evidence>
<dbReference type="PANTHER" id="PTHR11702:SF31">
    <property type="entry name" value="MITOCHONDRIAL RIBOSOME-ASSOCIATED GTPASE 2"/>
    <property type="match status" value="1"/>
</dbReference>
<feature type="binding site" evidence="9">
    <location>
        <position position="171"/>
    </location>
    <ligand>
        <name>Mg(2+)</name>
        <dbReference type="ChEBI" id="CHEBI:18420"/>
    </ligand>
</feature>
<dbReference type="InterPro" id="IPR014100">
    <property type="entry name" value="GTP-bd_Obg/CgtA"/>
</dbReference>
<dbReference type="AlphaFoldDB" id="A0A6N7VPX2"/>
<comment type="cofactor">
    <cofactor evidence="1 9">
        <name>Mg(2+)</name>
        <dbReference type="ChEBI" id="CHEBI:18420"/>
    </cofactor>
</comment>
<dbReference type="InterPro" id="IPR031167">
    <property type="entry name" value="G_OBG"/>
</dbReference>
<evidence type="ECO:0000256" key="8">
    <source>
        <dbReference type="ARBA" id="ARBA00023134"/>
    </source>
</evidence>
<keyword evidence="3 9" id="KW-0963">Cytoplasm</keyword>
<dbReference type="PROSITE" id="PS51881">
    <property type="entry name" value="OCT"/>
    <property type="match status" value="1"/>
</dbReference>
<name>A0A6N7VPX2_9FIRM</name>
<evidence type="ECO:0000256" key="3">
    <source>
        <dbReference type="ARBA" id="ARBA00022490"/>
    </source>
</evidence>
<dbReference type="InterPro" id="IPR036346">
    <property type="entry name" value="GTP-bd_prot_GTP1/OBG_C_sf"/>
</dbReference>
<feature type="binding site" evidence="9">
    <location>
        <begin position="164"/>
        <end position="171"/>
    </location>
    <ligand>
        <name>GTP</name>
        <dbReference type="ChEBI" id="CHEBI:37565"/>
    </ligand>
</feature>
<dbReference type="Gene3D" id="3.40.50.300">
    <property type="entry name" value="P-loop containing nucleotide triphosphate hydrolases"/>
    <property type="match status" value="1"/>
</dbReference>
<dbReference type="InterPro" id="IPR006169">
    <property type="entry name" value="GTP1_OBG_dom"/>
</dbReference>
<dbReference type="Pfam" id="PF01018">
    <property type="entry name" value="GTP1_OBG"/>
    <property type="match status" value="1"/>
</dbReference>
<dbReference type="GO" id="GO:0042254">
    <property type="term" value="P:ribosome biogenesis"/>
    <property type="evidence" value="ECO:0007669"/>
    <property type="project" value="UniProtKB-UniRule"/>
</dbReference>
<dbReference type="Pfam" id="PF01926">
    <property type="entry name" value="MMR_HSR1"/>
    <property type="match status" value="1"/>
</dbReference>
<dbReference type="NCBIfam" id="TIGR03595">
    <property type="entry name" value="Obg_CgtA_exten"/>
    <property type="match status" value="1"/>
</dbReference>
<evidence type="ECO:0000259" key="12">
    <source>
        <dbReference type="PROSITE" id="PS51883"/>
    </source>
</evidence>
<feature type="binding site" evidence="9">
    <location>
        <begin position="189"/>
        <end position="193"/>
    </location>
    <ligand>
        <name>GTP</name>
        <dbReference type="ChEBI" id="CHEBI:37565"/>
    </ligand>
</feature>
<dbReference type="NCBIfam" id="NF008955">
    <property type="entry name" value="PRK12297.1"/>
    <property type="match status" value="1"/>
</dbReference>
<evidence type="ECO:0000313" key="13">
    <source>
        <dbReference type="EMBL" id="MSS76896.1"/>
    </source>
</evidence>
<dbReference type="CDD" id="cd01898">
    <property type="entry name" value="Obg"/>
    <property type="match status" value="1"/>
</dbReference>
<dbReference type="InterPro" id="IPR015349">
    <property type="entry name" value="OCT_dom"/>
</dbReference>
<dbReference type="PIRSF" id="PIRSF002401">
    <property type="entry name" value="GTP_bd_Obg/CgtA"/>
    <property type="match status" value="1"/>
</dbReference>
<comment type="function">
    <text evidence="9">An essential GTPase which binds GTP, GDP and possibly (p)ppGpp with moderate affinity, with high nucleotide exchange rates and a fairly low GTP hydrolysis rate. Plays a role in control of the cell cycle, stress response, ribosome biogenesis and in those bacteria that undergo differentiation, in morphogenesis control.</text>
</comment>
<dbReference type="NCBIfam" id="NF008956">
    <property type="entry name" value="PRK12299.1"/>
    <property type="match status" value="1"/>
</dbReference>
<comment type="caution">
    <text evidence="13">The sequence shown here is derived from an EMBL/GenBank/DDBJ whole genome shotgun (WGS) entry which is preliminary data.</text>
</comment>
<dbReference type="NCBIfam" id="TIGR00231">
    <property type="entry name" value="small_GTP"/>
    <property type="match status" value="1"/>
</dbReference>
<dbReference type="NCBIfam" id="NF008954">
    <property type="entry name" value="PRK12296.1"/>
    <property type="match status" value="1"/>
</dbReference>
<keyword evidence="7 9" id="KW-0460">Magnesium</keyword>
<dbReference type="InterPro" id="IPR006074">
    <property type="entry name" value="GTP1-OBG_CS"/>
</dbReference>
<dbReference type="SUPFAM" id="SSF52540">
    <property type="entry name" value="P-loop containing nucleoside triphosphate hydrolases"/>
    <property type="match status" value="1"/>
</dbReference>
<feature type="domain" description="OCT" evidence="11">
    <location>
        <begin position="352"/>
        <end position="427"/>
    </location>
</feature>
<keyword evidence="4 9" id="KW-0479">Metal-binding</keyword>
<protein>
    <recommendedName>
        <fullName evidence="9">GTPase Obg</fullName>
        <ecNumber evidence="9">3.6.5.-</ecNumber>
    </recommendedName>
    <alternativeName>
        <fullName evidence="9">GTP-binding protein Obg</fullName>
    </alternativeName>
</protein>
<dbReference type="FunFam" id="2.70.210.12:FF:000001">
    <property type="entry name" value="GTPase Obg"/>
    <property type="match status" value="1"/>
</dbReference>
<dbReference type="PROSITE" id="PS00905">
    <property type="entry name" value="GTP1_OBG"/>
    <property type="match status" value="1"/>
</dbReference>
<dbReference type="GO" id="GO:0000287">
    <property type="term" value="F:magnesium ion binding"/>
    <property type="evidence" value="ECO:0007669"/>
    <property type="project" value="InterPro"/>
</dbReference>
<organism evidence="13 14">
    <name type="scientific">Anaerococcus porci</name>
    <dbReference type="NCBI Taxonomy" id="2652269"/>
    <lineage>
        <taxon>Bacteria</taxon>
        <taxon>Bacillati</taxon>
        <taxon>Bacillota</taxon>
        <taxon>Tissierellia</taxon>
        <taxon>Tissierellales</taxon>
        <taxon>Peptoniphilaceae</taxon>
        <taxon>Anaerococcus</taxon>
    </lineage>
</organism>
<dbReference type="NCBIfam" id="TIGR02729">
    <property type="entry name" value="Obg_CgtA"/>
    <property type="match status" value="1"/>
</dbReference>
<dbReference type="EC" id="3.6.5.-" evidence="9"/>
<dbReference type="GO" id="GO:0003924">
    <property type="term" value="F:GTPase activity"/>
    <property type="evidence" value="ECO:0007669"/>
    <property type="project" value="UniProtKB-UniRule"/>
</dbReference>
<keyword evidence="8 9" id="KW-0342">GTP-binding</keyword>
<dbReference type="PRINTS" id="PR00326">
    <property type="entry name" value="GTP1OBG"/>
</dbReference>
<dbReference type="InterPro" id="IPR027417">
    <property type="entry name" value="P-loop_NTPase"/>
</dbReference>
<feature type="binding site" evidence="9">
    <location>
        <begin position="281"/>
        <end position="284"/>
    </location>
    <ligand>
        <name>GTP</name>
        <dbReference type="ChEBI" id="CHEBI:37565"/>
    </ligand>
</feature>
<dbReference type="SUPFAM" id="SSF102741">
    <property type="entry name" value="Obg GTP-binding protein C-terminal domain"/>
    <property type="match status" value="1"/>
</dbReference>
<evidence type="ECO:0000256" key="2">
    <source>
        <dbReference type="ARBA" id="ARBA00007699"/>
    </source>
</evidence>
<evidence type="ECO:0000256" key="7">
    <source>
        <dbReference type="ARBA" id="ARBA00022842"/>
    </source>
</evidence>
<sequence>MIDYAKIELHAGNGGDGAVAFRREKYEPTGGPAGGDGGDGANIYIKATNSLSTLEEYRYKSKYRAENGENGMGKKRFGKKGEDLVLYVPVGTIIREVSSNTIIKDLKKNGEQFLIAKGGRGGKGNVHYKTSTRQAPRFAQKGRKGQSIEVSLELKILADVGLVGLPNVGKSTLISVITKAKPKIANYHFTTLDPNLGVVKVDKERSFIVADIPGLIEGANEGQGLGHDFLKHIQRCKILIHLVDISGLEGRNPIEDFKLINKELKLYDEKLSDKYQIVALNKSDLDYNENYKKFENEFKDKYKIFKISAATTQGIKELIDEVTKVLSKIDEEKYTLDEEINESYLQNYYNKNMENGNLEFYKEEGIYVCTGYRIDKLLERVNLDDYDSRMYFEKKLRDMGVFDKFLEMGIEEGDSVAIGDIVFDYYE</sequence>
<dbReference type="HAMAP" id="MF_01454">
    <property type="entry name" value="GTPase_Obg"/>
    <property type="match status" value="1"/>
</dbReference>
<proteinExistence type="inferred from homology"/>
<evidence type="ECO:0000256" key="5">
    <source>
        <dbReference type="ARBA" id="ARBA00022741"/>
    </source>
</evidence>
<evidence type="ECO:0000256" key="9">
    <source>
        <dbReference type="HAMAP-Rule" id="MF_01454"/>
    </source>
</evidence>
<keyword evidence="14" id="KW-1185">Reference proteome</keyword>
<feature type="domain" description="OBG-type G" evidence="10">
    <location>
        <begin position="158"/>
        <end position="327"/>
    </location>
</feature>
<evidence type="ECO:0000256" key="4">
    <source>
        <dbReference type="ARBA" id="ARBA00022723"/>
    </source>
</evidence>
<dbReference type="GO" id="GO:0005737">
    <property type="term" value="C:cytoplasm"/>
    <property type="evidence" value="ECO:0007669"/>
    <property type="project" value="UniProtKB-SubCell"/>
</dbReference>
<feature type="binding site" evidence="9">
    <location>
        <begin position="308"/>
        <end position="310"/>
    </location>
    <ligand>
        <name>GTP</name>
        <dbReference type="ChEBI" id="CHEBI:37565"/>
    </ligand>
</feature>
<dbReference type="Proteomes" id="UP000441925">
    <property type="component" value="Unassembled WGS sequence"/>
</dbReference>
<reference evidence="13 14" key="1">
    <citation type="submission" date="2019-08" db="EMBL/GenBank/DDBJ databases">
        <title>In-depth cultivation of the pig gut microbiome towards novel bacterial diversity and tailored functional studies.</title>
        <authorList>
            <person name="Wylensek D."/>
            <person name="Hitch T.C.A."/>
            <person name="Clavel T."/>
        </authorList>
    </citation>
    <scope>NUCLEOTIDE SEQUENCE [LARGE SCALE GENOMIC DNA]</scope>
    <source>
        <strain evidence="13 14">WCA-380-WT-2B</strain>
    </source>
</reference>
<dbReference type="PROSITE" id="PS51883">
    <property type="entry name" value="OBG"/>
    <property type="match status" value="1"/>
</dbReference>
<evidence type="ECO:0000313" key="14">
    <source>
        <dbReference type="Proteomes" id="UP000441925"/>
    </source>
</evidence>
<evidence type="ECO:0000256" key="1">
    <source>
        <dbReference type="ARBA" id="ARBA00001946"/>
    </source>
</evidence>
<dbReference type="SUPFAM" id="SSF82051">
    <property type="entry name" value="Obg GTP-binding protein N-terminal domain"/>
    <property type="match status" value="1"/>
</dbReference>
<evidence type="ECO:0000259" key="10">
    <source>
        <dbReference type="PROSITE" id="PS51710"/>
    </source>
</evidence>
<dbReference type="PROSITE" id="PS51710">
    <property type="entry name" value="G_OBG"/>
    <property type="match status" value="1"/>
</dbReference>
<dbReference type="InterPro" id="IPR005225">
    <property type="entry name" value="Small_GTP-bd"/>
</dbReference>
<dbReference type="Pfam" id="PF09269">
    <property type="entry name" value="DUF1967"/>
    <property type="match status" value="1"/>
</dbReference>
<dbReference type="Gene3D" id="2.70.210.12">
    <property type="entry name" value="GTP1/OBG domain"/>
    <property type="match status" value="1"/>
</dbReference>
<dbReference type="EMBL" id="VULQ01000001">
    <property type="protein sequence ID" value="MSS76896.1"/>
    <property type="molecule type" value="Genomic_DNA"/>
</dbReference>